<evidence type="ECO:0000256" key="1">
    <source>
        <dbReference type="ARBA" id="ARBA00001933"/>
    </source>
</evidence>
<reference evidence="5" key="1">
    <citation type="submission" date="2023-10" db="EMBL/GenBank/DDBJ databases">
        <title>Genome analysis and identification of Salinococcus sp. Bachu38 nov., a PGPR from the rhizosphere of Tamarix.</title>
        <authorList>
            <person name="Liang Z."/>
            <person name="Zhang X."/>
            <person name="Jia J."/>
            <person name="Chen X."/>
            <person name="Wang Y."/>
            <person name="Wang Q."/>
            <person name="Wang R."/>
        </authorList>
    </citation>
    <scope>NUCLEOTIDE SEQUENCE [LARGE SCALE GENOMIC DNA]</scope>
    <source>
        <strain evidence="5">Bachu38</strain>
    </source>
</reference>
<dbReference type="InterPro" id="IPR001926">
    <property type="entry name" value="TrpB-like_PALP"/>
</dbReference>
<proteinExistence type="predicted"/>
<dbReference type="Proteomes" id="UP001455384">
    <property type="component" value="Chromosome"/>
</dbReference>
<dbReference type="SUPFAM" id="SSF53686">
    <property type="entry name" value="Tryptophan synthase beta subunit-like PLP-dependent enzymes"/>
    <property type="match status" value="1"/>
</dbReference>
<dbReference type="EMBL" id="CP138333">
    <property type="protein sequence ID" value="WZX28898.1"/>
    <property type="molecule type" value="Genomic_DNA"/>
</dbReference>
<dbReference type="PANTHER" id="PTHR42937">
    <property type="match status" value="1"/>
</dbReference>
<dbReference type="PANTHER" id="PTHR42937:SF1">
    <property type="entry name" value="DIAMINOPROPIONATE AMMONIA-LYASE"/>
    <property type="match status" value="1"/>
</dbReference>
<accession>A0ABZ3CHG3</accession>
<dbReference type="Pfam" id="PF00291">
    <property type="entry name" value="PALP"/>
    <property type="match status" value="1"/>
</dbReference>
<dbReference type="Gene3D" id="3.40.50.1100">
    <property type="match status" value="2"/>
</dbReference>
<comment type="cofactor">
    <cofactor evidence="1">
        <name>pyridoxal 5'-phosphate</name>
        <dbReference type="ChEBI" id="CHEBI:597326"/>
    </cofactor>
</comment>
<dbReference type="EC" id="4.3.1.15" evidence="4"/>
<name>A0ABZ3CHG3_9STAP</name>
<dbReference type="NCBIfam" id="NF006058">
    <property type="entry name" value="PRK08206.1"/>
    <property type="match status" value="1"/>
</dbReference>
<keyword evidence="2" id="KW-0663">Pyridoxal phosphate</keyword>
<dbReference type="NCBIfam" id="TIGR01747">
    <property type="entry name" value="diampropi_NH3ly"/>
    <property type="match status" value="1"/>
</dbReference>
<organism evidence="4 5">
    <name type="scientific">Salinicoccus bachuensis</name>
    <dbReference type="NCBI Taxonomy" id="3136731"/>
    <lineage>
        <taxon>Bacteria</taxon>
        <taxon>Bacillati</taxon>
        <taxon>Bacillota</taxon>
        <taxon>Bacilli</taxon>
        <taxon>Bacillales</taxon>
        <taxon>Staphylococcaceae</taxon>
        <taxon>Salinicoccus</taxon>
    </lineage>
</organism>
<gene>
    <name evidence="4" type="ORF">RQP18_09550</name>
</gene>
<dbReference type="InterPro" id="IPR010081">
    <property type="entry name" value="DiNH2opropionate_NH3_lyase"/>
</dbReference>
<evidence type="ECO:0000256" key="2">
    <source>
        <dbReference type="ARBA" id="ARBA00022898"/>
    </source>
</evidence>
<keyword evidence="4" id="KW-0456">Lyase</keyword>
<dbReference type="GO" id="GO:0008838">
    <property type="term" value="F:diaminopropionate ammonia-lyase activity"/>
    <property type="evidence" value="ECO:0007669"/>
    <property type="project" value="UniProtKB-EC"/>
</dbReference>
<sequence>MQMAWNGFKKEGIDSSLLEYFDPERLEAVKTFHESVPGYEPTPLVRLNDLAGSIGVGNIYVKDESKRFGLNAFKGLGGLHAVTEYFRNHENIEFDGYGALLDGLENRLIVTFATATDGNHGKGIAWAASLLGQQAKVFMPEGSAESRLEAIREMGAEAEIMNLNYDETVERVAVMAEENGWVLIQDTAWPGYEEIPLSIMAGYTTIITEVHSQLGPTGFNGITHVFLQAGVGSFAGAMAAALLNFTEGDGPKIIVVEPDRADCFHRSIQDPSGTPQRVTGALDTMMAGLACGEPSIQGWDILKAAADAFISCGDGTSARGMRLLGRPQGSDERIVSGESGAAPFGAFHRLMTEADYQEERGRLGLDDTSNVLFISTEGDTDAANYTRVMNGRIQY</sequence>
<feature type="domain" description="Tryptophan synthase beta chain-like PALP" evidence="3">
    <location>
        <begin position="38"/>
        <end position="353"/>
    </location>
</feature>
<keyword evidence="5" id="KW-1185">Reference proteome</keyword>
<evidence type="ECO:0000259" key="3">
    <source>
        <dbReference type="Pfam" id="PF00291"/>
    </source>
</evidence>
<protein>
    <submittedName>
        <fullName evidence="4">Diaminopropionate ammonia-lyase</fullName>
        <ecNumber evidence="4">4.3.1.15</ecNumber>
    </submittedName>
</protein>
<evidence type="ECO:0000313" key="5">
    <source>
        <dbReference type="Proteomes" id="UP001455384"/>
    </source>
</evidence>
<dbReference type="InterPro" id="IPR036052">
    <property type="entry name" value="TrpB-like_PALP_sf"/>
</dbReference>
<evidence type="ECO:0000313" key="4">
    <source>
        <dbReference type="EMBL" id="WZX28898.1"/>
    </source>
</evidence>
<dbReference type="RefSeq" id="WP_342387473.1">
    <property type="nucleotide sequence ID" value="NZ_CP138333.2"/>
</dbReference>